<sequence length="140" mass="16021">MFIWKVCHEAILTQANLARRIGVPGGICALCGLEEETTMHVLLRCTFARQVCVLTLLPWGTISIAANSTKEWIWSTYGLLDQLRGDPFLSMCWGLWQHRNKVVMEVTHKEATQLVIRTLPYQEEYVSALNAVRFKRVISE</sequence>
<accession>A0AAW2P495</accession>
<dbReference type="InterPro" id="IPR026960">
    <property type="entry name" value="RVT-Znf"/>
</dbReference>
<name>A0AAW2P495_SESRA</name>
<evidence type="ECO:0000313" key="2">
    <source>
        <dbReference type="EMBL" id="KAL0349719.1"/>
    </source>
</evidence>
<proteinExistence type="predicted"/>
<protein>
    <recommendedName>
        <fullName evidence="1">Reverse transcriptase zinc-binding domain-containing protein</fullName>
    </recommendedName>
</protein>
<dbReference type="Pfam" id="PF13966">
    <property type="entry name" value="zf-RVT"/>
    <property type="match status" value="1"/>
</dbReference>
<comment type="caution">
    <text evidence="2">The sequence shown here is derived from an EMBL/GenBank/DDBJ whole genome shotgun (WGS) entry which is preliminary data.</text>
</comment>
<feature type="domain" description="Reverse transcriptase zinc-binding" evidence="1">
    <location>
        <begin position="1"/>
        <end position="51"/>
    </location>
</feature>
<organism evidence="2">
    <name type="scientific">Sesamum radiatum</name>
    <name type="common">Black benniseed</name>
    <dbReference type="NCBI Taxonomy" id="300843"/>
    <lineage>
        <taxon>Eukaryota</taxon>
        <taxon>Viridiplantae</taxon>
        <taxon>Streptophyta</taxon>
        <taxon>Embryophyta</taxon>
        <taxon>Tracheophyta</taxon>
        <taxon>Spermatophyta</taxon>
        <taxon>Magnoliopsida</taxon>
        <taxon>eudicotyledons</taxon>
        <taxon>Gunneridae</taxon>
        <taxon>Pentapetalae</taxon>
        <taxon>asterids</taxon>
        <taxon>lamiids</taxon>
        <taxon>Lamiales</taxon>
        <taxon>Pedaliaceae</taxon>
        <taxon>Sesamum</taxon>
    </lineage>
</organism>
<dbReference type="EMBL" id="JACGWJ010000018">
    <property type="protein sequence ID" value="KAL0349719.1"/>
    <property type="molecule type" value="Genomic_DNA"/>
</dbReference>
<evidence type="ECO:0000259" key="1">
    <source>
        <dbReference type="Pfam" id="PF13966"/>
    </source>
</evidence>
<gene>
    <name evidence="2" type="ORF">Sradi_4121100</name>
</gene>
<reference evidence="2" key="2">
    <citation type="journal article" date="2024" name="Plant">
        <title>Genomic evolution and insights into agronomic trait innovations of Sesamum species.</title>
        <authorList>
            <person name="Miao H."/>
            <person name="Wang L."/>
            <person name="Qu L."/>
            <person name="Liu H."/>
            <person name="Sun Y."/>
            <person name="Le M."/>
            <person name="Wang Q."/>
            <person name="Wei S."/>
            <person name="Zheng Y."/>
            <person name="Lin W."/>
            <person name="Duan Y."/>
            <person name="Cao H."/>
            <person name="Xiong S."/>
            <person name="Wang X."/>
            <person name="Wei L."/>
            <person name="Li C."/>
            <person name="Ma Q."/>
            <person name="Ju M."/>
            <person name="Zhao R."/>
            <person name="Li G."/>
            <person name="Mu C."/>
            <person name="Tian Q."/>
            <person name="Mei H."/>
            <person name="Zhang T."/>
            <person name="Gao T."/>
            <person name="Zhang H."/>
        </authorList>
    </citation>
    <scope>NUCLEOTIDE SEQUENCE</scope>
    <source>
        <strain evidence="2">G02</strain>
    </source>
</reference>
<dbReference type="AlphaFoldDB" id="A0AAW2P495"/>
<reference evidence="2" key="1">
    <citation type="submission" date="2020-06" db="EMBL/GenBank/DDBJ databases">
        <authorList>
            <person name="Li T."/>
            <person name="Hu X."/>
            <person name="Zhang T."/>
            <person name="Song X."/>
            <person name="Zhang H."/>
            <person name="Dai N."/>
            <person name="Sheng W."/>
            <person name="Hou X."/>
            <person name="Wei L."/>
        </authorList>
    </citation>
    <scope>NUCLEOTIDE SEQUENCE</scope>
    <source>
        <strain evidence="2">G02</strain>
        <tissue evidence="2">Leaf</tissue>
    </source>
</reference>